<feature type="domain" description="Calcineurin-like phosphoesterase" evidence="1">
    <location>
        <begin position="3"/>
        <end position="187"/>
    </location>
</feature>
<name>A0A031LTQ9_9CREN</name>
<evidence type="ECO:0000313" key="3">
    <source>
        <dbReference type="Proteomes" id="UP000024332"/>
    </source>
</evidence>
<dbReference type="EMBL" id="JFZT01000017">
    <property type="protein sequence ID" value="EZQ11115.1"/>
    <property type="molecule type" value="Genomic_DNA"/>
</dbReference>
<dbReference type="AlphaFoldDB" id="A0A031LTQ9"/>
<accession>A0A031LTQ9</accession>
<dbReference type="Gene3D" id="3.60.21.10">
    <property type="match status" value="1"/>
</dbReference>
<evidence type="ECO:0000313" key="2">
    <source>
        <dbReference type="EMBL" id="EZQ11115.1"/>
    </source>
</evidence>
<dbReference type="PIRSF" id="PIRSF008292">
    <property type="entry name" value="UCP008292"/>
    <property type="match status" value="1"/>
</dbReference>
<reference evidence="2 3" key="1">
    <citation type="submission" date="2014-03" db="EMBL/GenBank/DDBJ databases">
        <title>Draft genome sequence of the novel thermoacidophilic archaea Acidianus copahuensis ALE1 strain, isolated from Copahue volcanic area in Neuquen Argentina.</title>
        <authorList>
            <person name="Urbieta M.S."/>
            <person name="Rascovan N."/>
            <person name="Castro C."/>
            <person name="Revale S."/>
            <person name="Giaveno M.A."/>
            <person name="Vazquez M.P."/>
            <person name="Donati E.R."/>
        </authorList>
    </citation>
    <scope>NUCLEOTIDE SEQUENCE [LARGE SCALE GENOMIC DNA]</scope>
    <source>
        <strain evidence="2 3">ALE1</strain>
    </source>
</reference>
<dbReference type="InterPro" id="IPR004843">
    <property type="entry name" value="Calcineurin-like_PHP"/>
</dbReference>
<dbReference type="OrthoDB" id="15074at2157"/>
<gene>
    <name evidence="2" type="ORF">CM19_02645</name>
</gene>
<evidence type="ECO:0000259" key="1">
    <source>
        <dbReference type="Pfam" id="PF00149"/>
    </source>
</evidence>
<dbReference type="SUPFAM" id="SSF56300">
    <property type="entry name" value="Metallo-dependent phosphatases"/>
    <property type="match status" value="1"/>
</dbReference>
<dbReference type="RefSeq" id="WP_048098839.1">
    <property type="nucleotide sequence ID" value="NZ_JFZT01000017.1"/>
</dbReference>
<protein>
    <submittedName>
        <fullName evidence="2">Metallophosphoesterase</fullName>
    </submittedName>
</protein>
<comment type="caution">
    <text evidence="2">The sequence shown here is derived from an EMBL/GenBank/DDBJ whole genome shotgun (WGS) entry which is preliminary data.</text>
</comment>
<dbReference type="PANTHER" id="PTHR31302:SF0">
    <property type="entry name" value="TRANSMEMBRANE PROTEIN WITH METALLOPHOSPHOESTERASE DOMAIN"/>
    <property type="match status" value="1"/>
</dbReference>
<keyword evidence="3" id="KW-1185">Reference proteome</keyword>
<dbReference type="InterPro" id="IPR016538">
    <property type="entry name" value="UCP008292"/>
</dbReference>
<dbReference type="GO" id="GO:0016787">
    <property type="term" value="F:hydrolase activity"/>
    <property type="evidence" value="ECO:0007669"/>
    <property type="project" value="InterPro"/>
</dbReference>
<dbReference type="PANTHER" id="PTHR31302">
    <property type="entry name" value="TRANSMEMBRANE PROTEIN WITH METALLOPHOSPHOESTERASE DOMAIN-RELATED"/>
    <property type="match status" value="1"/>
</dbReference>
<sequence>MIIASISDIHSPKYLREFFIALKMLPKVNIVLLAGDLVDRGKYSHFEPIYKALIETNVIAVFGNEDFREEREKYRENFPKVKWLDDESIEISYEGETLNIIGSEGVITKPTFWQKTKGIDENFYMKRKNKIIEMLCTSKGKTILLTHYAPTFVTVYGERESAYPGLGYNLLEESPCKPDLAIHGHAHFSRRTFGVVGKTRVYNVALPANGKFVIIEI</sequence>
<dbReference type="InterPro" id="IPR029052">
    <property type="entry name" value="Metallo-depent_PP-like"/>
</dbReference>
<dbReference type="Pfam" id="PF00149">
    <property type="entry name" value="Metallophos"/>
    <property type="match status" value="1"/>
</dbReference>
<dbReference type="Proteomes" id="UP000024332">
    <property type="component" value="Unassembled WGS sequence"/>
</dbReference>
<organism evidence="2 3">
    <name type="scientific">Candidatus Acidianus copahuensis</name>
    <dbReference type="NCBI Taxonomy" id="1160895"/>
    <lineage>
        <taxon>Archaea</taxon>
        <taxon>Thermoproteota</taxon>
        <taxon>Thermoprotei</taxon>
        <taxon>Sulfolobales</taxon>
        <taxon>Sulfolobaceae</taxon>
        <taxon>Acidianus</taxon>
    </lineage>
</organism>
<dbReference type="STRING" id="1160895.CM19_02645"/>
<proteinExistence type="predicted"/>
<dbReference type="InterPro" id="IPR051158">
    <property type="entry name" value="Metallophosphoesterase_sf"/>
</dbReference>